<gene>
    <name evidence="1" type="ORF">DMN91_001897</name>
</gene>
<reference evidence="1" key="1">
    <citation type="journal article" date="2018" name="Genome Res.">
        <title>The genomic architecture and molecular evolution of ant odorant receptors.</title>
        <authorList>
            <person name="McKenzie S.K."/>
            <person name="Kronauer D.J.C."/>
        </authorList>
    </citation>
    <scope>NUCLEOTIDE SEQUENCE [LARGE SCALE GENOMIC DNA]</scope>
    <source>
        <strain evidence="1">Clonal line C1</strain>
    </source>
</reference>
<proteinExistence type="predicted"/>
<protein>
    <recommendedName>
        <fullName evidence="2">Nuclease HARBI1</fullName>
    </recommendedName>
</protein>
<evidence type="ECO:0000313" key="1">
    <source>
        <dbReference type="EMBL" id="RLU25739.1"/>
    </source>
</evidence>
<comment type="caution">
    <text evidence="1">The sequence shown here is derived from an EMBL/GenBank/DDBJ whole genome shotgun (WGS) entry which is preliminary data.</text>
</comment>
<accession>A0A3L8E0M6</accession>
<dbReference type="Proteomes" id="UP000279307">
    <property type="component" value="Chromosome 2"/>
</dbReference>
<sequence length="162" mass="18385">MDGQMDLISQNVIHIAMDLINSSSSVSESDDSSDEEPLLLDDIERVEVPEVKNYCTTISRLHDTTFQLHFRLTRGSFEVVRRTVGPMLQPNNNKGSNVLLEKAILSTLWLLANQDSFREIGNLFDLSKSTAHKVFRDVCNALCNTVNEHLHWPNPAEFESIR</sequence>
<name>A0A3L8E0M6_OOCBI</name>
<evidence type="ECO:0008006" key="2">
    <source>
        <dbReference type="Google" id="ProtNLM"/>
    </source>
</evidence>
<dbReference type="AlphaFoldDB" id="A0A3L8E0M6"/>
<reference evidence="1" key="2">
    <citation type="submission" date="2018-07" db="EMBL/GenBank/DDBJ databases">
        <authorList>
            <person name="Mckenzie S.K."/>
            <person name="Kronauer D.J.C."/>
        </authorList>
    </citation>
    <scope>NUCLEOTIDE SEQUENCE</scope>
    <source>
        <strain evidence="1">Clonal line C1</strain>
    </source>
</reference>
<organism evidence="1">
    <name type="scientific">Ooceraea biroi</name>
    <name type="common">Clonal raider ant</name>
    <name type="synonym">Cerapachys biroi</name>
    <dbReference type="NCBI Taxonomy" id="2015173"/>
    <lineage>
        <taxon>Eukaryota</taxon>
        <taxon>Metazoa</taxon>
        <taxon>Ecdysozoa</taxon>
        <taxon>Arthropoda</taxon>
        <taxon>Hexapoda</taxon>
        <taxon>Insecta</taxon>
        <taxon>Pterygota</taxon>
        <taxon>Neoptera</taxon>
        <taxon>Endopterygota</taxon>
        <taxon>Hymenoptera</taxon>
        <taxon>Apocrita</taxon>
        <taxon>Aculeata</taxon>
        <taxon>Formicoidea</taxon>
        <taxon>Formicidae</taxon>
        <taxon>Dorylinae</taxon>
        <taxon>Ooceraea</taxon>
    </lineage>
</organism>
<dbReference type="EMBL" id="QOIP01000002">
    <property type="protein sequence ID" value="RLU25739.1"/>
    <property type="molecule type" value="Genomic_DNA"/>
</dbReference>